<dbReference type="RefSeq" id="WP_394849762.1">
    <property type="nucleotide sequence ID" value="NZ_CP089982.1"/>
</dbReference>
<accession>A0ABZ2KQ40</accession>
<protein>
    <submittedName>
        <fullName evidence="2">Uncharacterized protein</fullName>
    </submittedName>
</protein>
<keyword evidence="3" id="KW-1185">Reference proteome</keyword>
<feature type="region of interest" description="Disordered" evidence="1">
    <location>
        <begin position="1"/>
        <end position="33"/>
    </location>
</feature>
<reference evidence="2 3" key="1">
    <citation type="submission" date="2021-12" db="EMBL/GenBank/DDBJ databases">
        <title>Discovery of the Pendulisporaceae a myxobacterial family with distinct sporulation behavior and unique specialized metabolism.</title>
        <authorList>
            <person name="Garcia R."/>
            <person name="Popoff A."/>
            <person name="Bader C.D."/>
            <person name="Loehr J."/>
            <person name="Walesch S."/>
            <person name="Walt C."/>
            <person name="Boldt J."/>
            <person name="Bunk B."/>
            <person name="Haeckl F.J.F.P.J."/>
            <person name="Gunesch A.P."/>
            <person name="Birkelbach J."/>
            <person name="Nuebel U."/>
            <person name="Pietschmann T."/>
            <person name="Bach T."/>
            <person name="Mueller R."/>
        </authorList>
    </citation>
    <scope>NUCLEOTIDE SEQUENCE [LARGE SCALE GENOMIC DNA]</scope>
    <source>
        <strain evidence="2 3">MSr12523</strain>
    </source>
</reference>
<evidence type="ECO:0000313" key="2">
    <source>
        <dbReference type="EMBL" id="WXA99129.1"/>
    </source>
</evidence>
<dbReference type="EMBL" id="CP089982">
    <property type="protein sequence ID" value="WXA99129.1"/>
    <property type="molecule type" value="Genomic_DNA"/>
</dbReference>
<gene>
    <name evidence="2" type="ORF">LZC95_20190</name>
</gene>
<sequence length="335" mass="36798">MDSISMRGDHWKFAEQGNHRRRPHRLAAGSDPTGPSPRCTFFFANSLPKYIEAQMSQTMKPVGMPSANGRATHFDGRGKDMLPGWRQETILNGGRVEAIFYFDPDLENNERTEIASRRIRASADGVLITIGALQLGSFLQVGSFEYMLWHAYSSASKIRGSENVDDTPTGEGEIFVKASGSGIALVADAVRVKSALDVLQVLRPVWSAWREVEEIRGRADVERRFASAGMMLEQIAVVGARETRRWAADTKDSSLAVECWAAGVRTAAEVLLRLPGIAGTERGRLALQKLERSNHGFASKQEGRAESTQILTQLNTYIQDAVLFGSIGLGSPMGW</sequence>
<evidence type="ECO:0000313" key="3">
    <source>
        <dbReference type="Proteomes" id="UP001379533"/>
    </source>
</evidence>
<organism evidence="2 3">
    <name type="scientific">Pendulispora brunnea</name>
    <dbReference type="NCBI Taxonomy" id="2905690"/>
    <lineage>
        <taxon>Bacteria</taxon>
        <taxon>Pseudomonadati</taxon>
        <taxon>Myxococcota</taxon>
        <taxon>Myxococcia</taxon>
        <taxon>Myxococcales</taxon>
        <taxon>Sorangiineae</taxon>
        <taxon>Pendulisporaceae</taxon>
        <taxon>Pendulispora</taxon>
    </lineage>
</organism>
<evidence type="ECO:0000256" key="1">
    <source>
        <dbReference type="SAM" id="MobiDB-lite"/>
    </source>
</evidence>
<name>A0ABZ2KQ40_9BACT</name>
<proteinExistence type="predicted"/>
<dbReference type="Proteomes" id="UP001379533">
    <property type="component" value="Chromosome"/>
</dbReference>